<reference evidence="1" key="1">
    <citation type="submission" date="2022-03" db="EMBL/GenBank/DDBJ databases">
        <authorList>
            <person name="Martin C."/>
        </authorList>
    </citation>
    <scope>NUCLEOTIDE SEQUENCE</scope>
</reference>
<dbReference type="Proteomes" id="UP000749559">
    <property type="component" value="Unassembled WGS sequence"/>
</dbReference>
<organism evidence="1 2">
    <name type="scientific">Owenia fusiformis</name>
    <name type="common">Polychaete worm</name>
    <dbReference type="NCBI Taxonomy" id="6347"/>
    <lineage>
        <taxon>Eukaryota</taxon>
        <taxon>Metazoa</taxon>
        <taxon>Spiralia</taxon>
        <taxon>Lophotrochozoa</taxon>
        <taxon>Annelida</taxon>
        <taxon>Polychaeta</taxon>
        <taxon>Sedentaria</taxon>
        <taxon>Canalipalpata</taxon>
        <taxon>Sabellida</taxon>
        <taxon>Oweniida</taxon>
        <taxon>Oweniidae</taxon>
        <taxon>Owenia</taxon>
    </lineage>
</organism>
<dbReference type="EMBL" id="CAIIXF020000001">
    <property type="protein sequence ID" value="CAH1772714.1"/>
    <property type="molecule type" value="Genomic_DNA"/>
</dbReference>
<sequence>MPKRTLPQKAQQLSKRITRSQSRTLAFERRLTNFITTLHNRIKLQDNAKDLDNHQRYVHDTVQTICNKLGEQFPTFKIQDCGILPNGSYYHKTKILKADEFDYLIPLALALDKDVAIQHKSITKLEVDILSDTLIDVMNATCSELKTVKINAVKDGKLPVGITKYLRKAIAKCLTILHHEGKLDYKGETDMRDDSSGKSEMLLDKQIELDTGLHGPCVRLRLSGPLCVADVDLGFCMIIPKSNTNGGCYVALPIQPNWVKSFYEYPENCRVDQHHCMIVMTLKYMIHVCNKDLPTCYSSFAITTIVHNHQRKCNMEDHAGKERTLGNCLRDIANFMFKISGLKEHGNTVTVGRKWENDLPNIDIKRVNLF</sequence>
<dbReference type="OrthoDB" id="6160490at2759"/>
<dbReference type="AlphaFoldDB" id="A0A8J1UV42"/>
<evidence type="ECO:0000313" key="1">
    <source>
        <dbReference type="EMBL" id="CAH1772714.1"/>
    </source>
</evidence>
<gene>
    <name evidence="1" type="ORF">OFUS_LOCUS430</name>
</gene>
<evidence type="ECO:0000313" key="2">
    <source>
        <dbReference type="Proteomes" id="UP000749559"/>
    </source>
</evidence>
<feature type="non-terminal residue" evidence="1">
    <location>
        <position position="370"/>
    </location>
</feature>
<proteinExistence type="predicted"/>
<dbReference type="Gene3D" id="3.30.460.90">
    <property type="match status" value="1"/>
</dbReference>
<keyword evidence="2" id="KW-1185">Reference proteome</keyword>
<accession>A0A8J1UV42</accession>
<comment type="caution">
    <text evidence="1">The sequence shown here is derived from an EMBL/GenBank/DDBJ whole genome shotgun (WGS) entry which is preliminary data.</text>
</comment>
<protein>
    <submittedName>
        <fullName evidence="1">Uncharacterized protein</fullName>
    </submittedName>
</protein>
<name>A0A8J1UV42_OWEFU</name>